<dbReference type="SMART" id="SM01134">
    <property type="entry name" value="DeoRC"/>
    <property type="match status" value="1"/>
</dbReference>
<reference evidence="9" key="1">
    <citation type="journal article" date="2019" name="Int. J. Syst. Evol. Microbiol.">
        <title>The Global Catalogue of Microorganisms (GCM) 10K type strain sequencing project: providing services to taxonomists for standard genome sequencing and annotation.</title>
        <authorList>
            <consortium name="The Broad Institute Genomics Platform"/>
            <consortium name="The Broad Institute Genome Sequencing Center for Infectious Disease"/>
            <person name="Wu L."/>
            <person name="Ma J."/>
        </authorList>
    </citation>
    <scope>NUCLEOTIDE SEQUENCE [LARGE SCALE GENOMIC DNA]</scope>
    <source>
        <strain evidence="9">CCM 8927</strain>
    </source>
</reference>
<dbReference type="InterPro" id="IPR036390">
    <property type="entry name" value="WH_DNA-bd_sf"/>
</dbReference>
<dbReference type="InterPro" id="IPR037171">
    <property type="entry name" value="NagB/RpiA_transferase-like"/>
</dbReference>
<dbReference type="InterPro" id="IPR018356">
    <property type="entry name" value="Tscrpt_reg_HTH_DeoR_CS"/>
</dbReference>
<dbReference type="Pfam" id="PF00455">
    <property type="entry name" value="DeoRC"/>
    <property type="match status" value="1"/>
</dbReference>
<comment type="caution">
    <text evidence="8">The sequence shown here is derived from an EMBL/GenBank/DDBJ whole genome shotgun (WGS) entry which is preliminary data.</text>
</comment>
<evidence type="ECO:0000256" key="4">
    <source>
        <dbReference type="ARBA" id="ARBA00023125"/>
    </source>
</evidence>
<keyword evidence="4 8" id="KW-0238">DNA-binding</keyword>
<dbReference type="PROSITE" id="PS51000">
    <property type="entry name" value="HTH_DEOR_2"/>
    <property type="match status" value="1"/>
</dbReference>
<name>A0ABW1RQG1_9LACO</name>
<protein>
    <recommendedName>
        <fullName evidence="1">Lactose phosphotransferase system repressor</fullName>
    </recommendedName>
</protein>
<accession>A0ABW1RQG1</accession>
<evidence type="ECO:0000256" key="5">
    <source>
        <dbReference type="ARBA" id="ARBA00023163"/>
    </source>
</evidence>
<proteinExistence type="predicted"/>
<evidence type="ECO:0000256" key="1">
    <source>
        <dbReference type="ARBA" id="ARBA00021390"/>
    </source>
</evidence>
<evidence type="ECO:0000256" key="6">
    <source>
        <dbReference type="ARBA" id="ARBA00024937"/>
    </source>
</evidence>
<keyword evidence="9" id="KW-1185">Reference proteome</keyword>
<dbReference type="Gene3D" id="1.10.10.10">
    <property type="entry name" value="Winged helix-like DNA-binding domain superfamily/Winged helix DNA-binding domain"/>
    <property type="match status" value="1"/>
</dbReference>
<sequence>MNKSERLTKILNILDNHKKISVKSLSNLVNESASTLRRDLIVLEESGKIDRSFGMVSLLPDSNIEYTSLFRMNEQVNEKKLMCRLLVKQLKDNQALFIDPSTTLSHLPNYLSEFHSLNIITDNIRFAFSANQMNNLHVFITGGQLKTNSNSIIGSHTLQDIAMFRPQLAIMSCSSVDMHGAYMADLEQANIKRQMMANARESILLADYTKFKSDNSDYIKLAELAAWSTIITDRKPEIDFLIRLRRLNVKVIYPDNK</sequence>
<dbReference type="InterPro" id="IPR014036">
    <property type="entry name" value="DeoR-like_C"/>
</dbReference>
<dbReference type="InterPro" id="IPR036388">
    <property type="entry name" value="WH-like_DNA-bd_sf"/>
</dbReference>
<dbReference type="Proteomes" id="UP001596288">
    <property type="component" value="Unassembled WGS sequence"/>
</dbReference>
<dbReference type="InterPro" id="IPR050313">
    <property type="entry name" value="Carb_Metab_HTH_regulators"/>
</dbReference>
<organism evidence="8 9">
    <name type="scientific">Companilactobacillus huachuanensis</name>
    <dbReference type="NCBI Taxonomy" id="2559914"/>
    <lineage>
        <taxon>Bacteria</taxon>
        <taxon>Bacillati</taxon>
        <taxon>Bacillota</taxon>
        <taxon>Bacilli</taxon>
        <taxon>Lactobacillales</taxon>
        <taxon>Lactobacillaceae</taxon>
        <taxon>Companilactobacillus</taxon>
    </lineage>
</organism>
<dbReference type="SUPFAM" id="SSF100950">
    <property type="entry name" value="NagB/RpiA/CoA transferase-like"/>
    <property type="match status" value="1"/>
</dbReference>
<gene>
    <name evidence="8" type="ORF">ACFQAV_12680</name>
</gene>
<dbReference type="EMBL" id="JBHSSF010000041">
    <property type="protein sequence ID" value="MFC6177665.1"/>
    <property type="molecule type" value="Genomic_DNA"/>
</dbReference>
<dbReference type="RefSeq" id="WP_137612057.1">
    <property type="nucleotide sequence ID" value="NZ_BJDF01000017.1"/>
</dbReference>
<feature type="domain" description="HTH deoR-type" evidence="7">
    <location>
        <begin position="3"/>
        <end position="58"/>
    </location>
</feature>
<dbReference type="SMART" id="SM00420">
    <property type="entry name" value="HTH_DEOR"/>
    <property type="match status" value="1"/>
</dbReference>
<evidence type="ECO:0000256" key="2">
    <source>
        <dbReference type="ARBA" id="ARBA00022491"/>
    </source>
</evidence>
<keyword evidence="3" id="KW-0805">Transcription regulation</keyword>
<dbReference type="GO" id="GO:0003677">
    <property type="term" value="F:DNA binding"/>
    <property type="evidence" value="ECO:0007669"/>
    <property type="project" value="UniProtKB-KW"/>
</dbReference>
<dbReference type="PANTHER" id="PTHR30363">
    <property type="entry name" value="HTH-TYPE TRANSCRIPTIONAL REGULATOR SRLR-RELATED"/>
    <property type="match status" value="1"/>
</dbReference>
<dbReference type="Pfam" id="PF08220">
    <property type="entry name" value="HTH_DeoR"/>
    <property type="match status" value="1"/>
</dbReference>
<dbReference type="PROSITE" id="PS00894">
    <property type="entry name" value="HTH_DEOR_1"/>
    <property type="match status" value="1"/>
</dbReference>
<dbReference type="SUPFAM" id="SSF46785">
    <property type="entry name" value="Winged helix' DNA-binding domain"/>
    <property type="match status" value="1"/>
</dbReference>
<dbReference type="PANTHER" id="PTHR30363:SF4">
    <property type="entry name" value="GLYCEROL-3-PHOSPHATE REGULON REPRESSOR"/>
    <property type="match status" value="1"/>
</dbReference>
<evidence type="ECO:0000313" key="8">
    <source>
        <dbReference type="EMBL" id="MFC6177665.1"/>
    </source>
</evidence>
<evidence type="ECO:0000256" key="3">
    <source>
        <dbReference type="ARBA" id="ARBA00023015"/>
    </source>
</evidence>
<evidence type="ECO:0000313" key="9">
    <source>
        <dbReference type="Proteomes" id="UP001596288"/>
    </source>
</evidence>
<keyword evidence="5" id="KW-0804">Transcription</keyword>
<comment type="function">
    <text evidence="6">Repressor of the lactose catabolism operon. Galactose-6-phosphate is the inducer.</text>
</comment>
<dbReference type="InterPro" id="IPR001034">
    <property type="entry name" value="DeoR_HTH"/>
</dbReference>
<keyword evidence="2" id="KW-0678">Repressor</keyword>
<evidence type="ECO:0000259" key="7">
    <source>
        <dbReference type="PROSITE" id="PS51000"/>
    </source>
</evidence>